<name>A0A1L5F410_CLOKL</name>
<dbReference type="EMBL" id="CP018335">
    <property type="protein sequence ID" value="APM37733.1"/>
    <property type="molecule type" value="Genomic_DNA"/>
</dbReference>
<feature type="domain" description="Insertion element IS402-like" evidence="1">
    <location>
        <begin position="26"/>
        <end position="58"/>
    </location>
</feature>
<dbReference type="OrthoDB" id="192297at2"/>
<dbReference type="Proteomes" id="UP000184604">
    <property type="component" value="Chromosome"/>
</dbReference>
<proteinExistence type="predicted"/>
<dbReference type="AlphaFoldDB" id="A0A1L5F410"/>
<dbReference type="InterPro" id="IPR025161">
    <property type="entry name" value="IS402-like_dom"/>
</dbReference>
<evidence type="ECO:0000313" key="2">
    <source>
        <dbReference type="EMBL" id="APM37733.1"/>
    </source>
</evidence>
<dbReference type="RefSeq" id="WP_073537420.1">
    <property type="nucleotide sequence ID" value="NZ_CP018335.1"/>
</dbReference>
<reference evidence="2 3" key="1">
    <citation type="submission" date="2016-12" db="EMBL/GenBank/DDBJ databases">
        <title>Complete genome sequence of Clostridium kluyveri JZZ isolated from the pit mud of a Chinese flavor liquor-making factory.</title>
        <authorList>
            <person name="Wang Y."/>
        </authorList>
    </citation>
    <scope>NUCLEOTIDE SEQUENCE [LARGE SCALE GENOMIC DNA]</scope>
    <source>
        <strain evidence="2 3">JZZ</strain>
    </source>
</reference>
<evidence type="ECO:0000259" key="1">
    <source>
        <dbReference type="Pfam" id="PF13340"/>
    </source>
</evidence>
<protein>
    <recommendedName>
        <fullName evidence="1">Insertion element IS402-like domain-containing protein</fullName>
    </recommendedName>
</protein>
<sequence>MDGNILIFFTSFILFKKHKNTAKFNLEAILYVLRTGVQWKALPKEKFGASSSIHRYFMA</sequence>
<dbReference type="Pfam" id="PF13340">
    <property type="entry name" value="DUF4096"/>
    <property type="match status" value="1"/>
</dbReference>
<accession>A0A1L5F410</accession>
<organism evidence="2 3">
    <name type="scientific">Clostridium kluyveri</name>
    <dbReference type="NCBI Taxonomy" id="1534"/>
    <lineage>
        <taxon>Bacteria</taxon>
        <taxon>Bacillati</taxon>
        <taxon>Bacillota</taxon>
        <taxon>Clostridia</taxon>
        <taxon>Eubacteriales</taxon>
        <taxon>Clostridiaceae</taxon>
        <taxon>Clostridium</taxon>
    </lineage>
</organism>
<gene>
    <name evidence="2" type="ORF">BS101_02700</name>
</gene>
<evidence type="ECO:0000313" key="3">
    <source>
        <dbReference type="Proteomes" id="UP000184604"/>
    </source>
</evidence>